<dbReference type="STRING" id="487316.BEN76_08920"/>
<evidence type="ECO:0000313" key="2">
    <source>
        <dbReference type="Proteomes" id="UP000185674"/>
    </source>
</evidence>
<dbReference type="AlphaFoldDB" id="A0A1P8EIV7"/>
<dbReference type="KEGG" id="asol:BEN76_08920"/>
<sequence length="89" mass="10821">MEFKKLFVDNKLNFFEIGLEKNSNTYYLAFMVSNHLIDYYEYYAISNAEYDNFIQNELSIIPILERCRKRKEDERMIFYPPAKNRGFPV</sequence>
<gene>
    <name evidence="1" type="ORF">BEN76_08920</name>
</gene>
<dbReference type="RefSeq" id="WP_076032886.1">
    <property type="nucleotide sequence ID" value="NZ_CP016896.1"/>
</dbReference>
<protein>
    <submittedName>
        <fullName evidence="1">Uncharacterized protein</fullName>
    </submittedName>
</protein>
<dbReference type="Proteomes" id="UP000185674">
    <property type="component" value="Chromosome"/>
</dbReference>
<accession>A0A1P8EIV7</accession>
<dbReference type="EMBL" id="CP016896">
    <property type="protein sequence ID" value="APV36129.1"/>
    <property type="molecule type" value="Genomic_DNA"/>
</dbReference>
<proteinExistence type="predicted"/>
<name>A0A1P8EIV7_9GAMM</name>
<evidence type="ECO:0000313" key="1">
    <source>
        <dbReference type="EMBL" id="APV36129.1"/>
    </source>
</evidence>
<reference evidence="1 2" key="1">
    <citation type="submission" date="2016-08" db="EMBL/GenBank/DDBJ databases">
        <title>Complete genome sequence of Acinetobacter baylyi strain GFJ2.</title>
        <authorList>
            <person name="Tabata M."/>
            <person name="Kuboki S."/>
            <person name="Gibu N."/>
            <person name="Kinouchi Y."/>
            <person name="Vangnai A."/>
            <person name="Kasai D."/>
            <person name="Fukuda M."/>
        </authorList>
    </citation>
    <scope>NUCLEOTIDE SEQUENCE [LARGE SCALE GENOMIC DNA]</scope>
    <source>
        <strain evidence="1 2">GFJ2</strain>
    </source>
</reference>
<organism evidence="1 2">
    <name type="scientific">Acinetobacter soli</name>
    <dbReference type="NCBI Taxonomy" id="487316"/>
    <lineage>
        <taxon>Bacteria</taxon>
        <taxon>Pseudomonadati</taxon>
        <taxon>Pseudomonadota</taxon>
        <taxon>Gammaproteobacteria</taxon>
        <taxon>Moraxellales</taxon>
        <taxon>Moraxellaceae</taxon>
        <taxon>Acinetobacter</taxon>
    </lineage>
</organism>